<dbReference type="GO" id="GO:0005783">
    <property type="term" value="C:endoplasmic reticulum"/>
    <property type="evidence" value="ECO:0007669"/>
    <property type="project" value="TreeGrafter"/>
</dbReference>
<feature type="domain" description="Endoplasmic reticulum vesicle transporter N-terminal" evidence="2">
    <location>
        <begin position="8"/>
        <end position="73"/>
    </location>
</feature>
<evidence type="ECO:0000313" key="3">
    <source>
        <dbReference type="EMBL" id="MBW99827.1"/>
    </source>
</evidence>
<dbReference type="EMBL" id="GGEC01019344">
    <property type="protein sequence ID" value="MBW99827.1"/>
    <property type="molecule type" value="Transcribed_RNA"/>
</dbReference>
<evidence type="ECO:0000259" key="2">
    <source>
        <dbReference type="Pfam" id="PF13850"/>
    </source>
</evidence>
<protein>
    <recommendedName>
        <fullName evidence="2">Endoplasmic reticulum vesicle transporter N-terminal domain-containing protein</fullName>
    </recommendedName>
</protein>
<dbReference type="PANTHER" id="PTHR10984">
    <property type="entry name" value="ENDOPLASMIC RETICULUM-GOLGI INTERMEDIATE COMPARTMENT PROTEIN"/>
    <property type="match status" value="1"/>
</dbReference>
<sequence length="86" mass="9862">MEGLIQKLKNLDAYPKINEDFFSRTLSGGLVTLFSSLVMLFLLFSEFRLYLHTVTETKLFVDTSRGETLQINVIKNHLFAPFCSLV</sequence>
<keyword evidence="1" id="KW-1133">Transmembrane helix</keyword>
<proteinExistence type="predicted"/>
<dbReference type="GO" id="GO:0030134">
    <property type="term" value="C:COPII-coated ER to Golgi transport vesicle"/>
    <property type="evidence" value="ECO:0007669"/>
    <property type="project" value="TreeGrafter"/>
</dbReference>
<keyword evidence="1" id="KW-0812">Transmembrane</keyword>
<dbReference type="AlphaFoldDB" id="A0A2P2K281"/>
<feature type="transmembrane region" description="Helical" evidence="1">
    <location>
        <begin position="21"/>
        <end position="44"/>
    </location>
</feature>
<evidence type="ECO:0000256" key="1">
    <source>
        <dbReference type="SAM" id="Phobius"/>
    </source>
</evidence>
<name>A0A2P2K281_RHIMU</name>
<reference evidence="3" key="1">
    <citation type="submission" date="2018-02" db="EMBL/GenBank/DDBJ databases">
        <title>Rhizophora mucronata_Transcriptome.</title>
        <authorList>
            <person name="Meera S.P."/>
            <person name="Sreeshan A."/>
            <person name="Augustine A."/>
        </authorList>
    </citation>
    <scope>NUCLEOTIDE SEQUENCE</scope>
    <source>
        <tissue evidence="3">Leaf</tissue>
    </source>
</reference>
<keyword evidence="1" id="KW-0472">Membrane</keyword>
<accession>A0A2P2K281</accession>
<dbReference type="Pfam" id="PF13850">
    <property type="entry name" value="ERGIC_N"/>
    <property type="match status" value="1"/>
</dbReference>
<dbReference type="InterPro" id="IPR039542">
    <property type="entry name" value="Erv_N"/>
</dbReference>
<dbReference type="InterPro" id="IPR045888">
    <property type="entry name" value="Erv"/>
</dbReference>
<dbReference type="PANTHER" id="PTHR10984:SF55">
    <property type="entry name" value="ENDOPLASMIC RETICULUM VESICLE TRANSPORTER C-TERMINAL DOMAIN-CONTAINING PROTEIN"/>
    <property type="match status" value="1"/>
</dbReference>
<organism evidence="3">
    <name type="scientific">Rhizophora mucronata</name>
    <name type="common">Asiatic mangrove</name>
    <dbReference type="NCBI Taxonomy" id="61149"/>
    <lineage>
        <taxon>Eukaryota</taxon>
        <taxon>Viridiplantae</taxon>
        <taxon>Streptophyta</taxon>
        <taxon>Embryophyta</taxon>
        <taxon>Tracheophyta</taxon>
        <taxon>Spermatophyta</taxon>
        <taxon>Magnoliopsida</taxon>
        <taxon>eudicotyledons</taxon>
        <taxon>Gunneridae</taxon>
        <taxon>Pentapetalae</taxon>
        <taxon>rosids</taxon>
        <taxon>fabids</taxon>
        <taxon>Malpighiales</taxon>
        <taxon>Rhizophoraceae</taxon>
        <taxon>Rhizophora</taxon>
    </lineage>
</organism>